<dbReference type="GO" id="GO:0000724">
    <property type="term" value="P:double-strand break repair via homologous recombination"/>
    <property type="evidence" value="ECO:0007669"/>
    <property type="project" value="TreeGrafter"/>
</dbReference>
<accession>A0A1Y2CI12</accession>
<dbReference type="Pfam" id="PF13476">
    <property type="entry name" value="AAA_23"/>
    <property type="match status" value="1"/>
</dbReference>
<evidence type="ECO:0000256" key="2">
    <source>
        <dbReference type="ARBA" id="ARBA00018687"/>
    </source>
</evidence>
<dbReference type="PANTHER" id="PTHR45916:SF1">
    <property type="entry name" value="STRUCTURAL MAINTENANCE OF CHROMOSOMES PROTEIN 5"/>
    <property type="match status" value="1"/>
</dbReference>
<dbReference type="GO" id="GO:0016887">
    <property type="term" value="F:ATP hydrolysis activity"/>
    <property type="evidence" value="ECO:0007669"/>
    <property type="project" value="InterPro"/>
</dbReference>
<evidence type="ECO:0000313" key="7">
    <source>
        <dbReference type="EMBL" id="ORY46464.1"/>
    </source>
</evidence>
<evidence type="ECO:0000256" key="5">
    <source>
        <dbReference type="SAM" id="MobiDB-lite"/>
    </source>
</evidence>
<dbReference type="GO" id="GO:0003697">
    <property type="term" value="F:single-stranded DNA binding"/>
    <property type="evidence" value="ECO:0007669"/>
    <property type="project" value="TreeGrafter"/>
</dbReference>
<protein>
    <recommendedName>
        <fullName evidence="2">Structural maintenance of chromosomes protein 5</fullName>
    </recommendedName>
</protein>
<name>A0A1Y2CI12_9FUNG</name>
<sequence length="1102" mass="126200">MSLNFSFECLEAKATTTTTTTNTTTKSSRSPQTPPFDSVHEHQDKYITGSICLIRLTNFVTYNKVEFRPGPNLNMVIGWAWSENWCTKLLKLHTATPSSNARPNGTGKSTIVCAIALGLGGKPEILGRAKELKEFVKKNQDQATIEIELKTDDGSILIERSFKHNSNNSSWKVDGRVVTEKGVREVIRDLNIQVDNLCQFLPQDRVSEFAQMSSEKLLLETERAAGDPSLLKNHNELVDRGKRLKEMEQQAALEEQVARLHEKEKHLHEAKLLEMAIPLAAYDKIKIEFQAVRDKKEEIEQMKRDCEAKVMPVSVLVQKLKAAVNKAKDDGKEAQKIYDQEGVRKMARIAAAIEKNENEEKSHSREVKQAKKAVADIEARVNQARLKKEETAREVERIRADLERNGLWSDDGNVKDASKSPEVLAINAQITETTNEGIELVRSLEDLSRKKTPFFDEIKSTESTMSRVQSQLRQLSTVAGQKLDKLRSLHAHAHQGVQFLRGQHNLQFQKPVFEPICLGINPVNPEVAKAIETFIGYTKLTSFVTQTQSDYQLLRNHFYDKMKLRVNVVCVENVQESFRSKISPEEISRLGFDGVLIDFVTGDPVLMSALIQYTPLDETPICLTDSPNFNFQRVDSSRIKNYVVGKTSYSIKSAYGSISSKSETMKEAQILNMTVDTQQQAELNRRMHELHGVKSDALAKVASIEAEEADMRARYDEKRKQRTDLLNKRKELLNRRAAYDKKSAELEVVSEKWRSAQEEVAGAKERLADVTSRRHKYVFDRAKLNIDFANQQIRACEMFDQVVMTNLNRIQLDAEHKDAENIENTAKEHHTEINRAFDTVKAKYEKLRADARLAMQSAKDAVPNDTSEEDRKEVIRMKESMSLADLEVALAQAQARAELLGHTDNSILNQYEQRKKEIENKTERHEEKRVKIDEDKSAIQRLKSEWEPELQKLIDRISGDFRKALQAKDEDFEKWKIEIYVKFRDNEKLQILNKHRQSGGERSVTTITYLMALQRLSVAPFRVVDEINQGMDPRNERAVHTQMVHVACQPKSSQYFLITPKLLPDLEYHEKMKVLTIFNGDHQPERFDIEGFLEKKKKQRVL</sequence>
<evidence type="ECO:0000256" key="1">
    <source>
        <dbReference type="ARBA" id="ARBA00010171"/>
    </source>
</evidence>
<keyword evidence="7" id="KW-0378">Hydrolase</keyword>
<feature type="region of interest" description="Disordered" evidence="5">
    <location>
        <begin position="18"/>
        <end position="40"/>
    </location>
</feature>
<dbReference type="InterPro" id="IPR038729">
    <property type="entry name" value="Rad50/SbcC_AAA"/>
</dbReference>
<proteinExistence type="inferred from homology"/>
<feature type="coiled-coil region" evidence="4">
    <location>
        <begin position="908"/>
        <end position="945"/>
    </location>
</feature>
<dbReference type="EMBL" id="MCGO01000016">
    <property type="protein sequence ID" value="ORY46464.1"/>
    <property type="molecule type" value="Genomic_DNA"/>
</dbReference>
<dbReference type="SUPFAM" id="SSF52540">
    <property type="entry name" value="P-loop containing nucleoside triphosphate hydrolases"/>
    <property type="match status" value="1"/>
</dbReference>
<dbReference type="Gene3D" id="3.40.50.300">
    <property type="entry name" value="P-loop containing nucleotide triphosphate hydrolases"/>
    <property type="match status" value="2"/>
</dbReference>
<dbReference type="AlphaFoldDB" id="A0A1Y2CI12"/>
<keyword evidence="3 4" id="KW-0175">Coiled coil</keyword>
<dbReference type="InterPro" id="IPR027417">
    <property type="entry name" value="P-loop_NTPase"/>
</dbReference>
<reference evidence="7 8" key="1">
    <citation type="submission" date="2016-07" db="EMBL/GenBank/DDBJ databases">
        <title>Pervasive Adenine N6-methylation of Active Genes in Fungi.</title>
        <authorList>
            <consortium name="DOE Joint Genome Institute"/>
            <person name="Mondo S.J."/>
            <person name="Dannebaum R.O."/>
            <person name="Kuo R.C."/>
            <person name="Labutti K."/>
            <person name="Haridas S."/>
            <person name="Kuo A."/>
            <person name="Salamov A."/>
            <person name="Ahrendt S.R."/>
            <person name="Lipzen A."/>
            <person name="Sullivan W."/>
            <person name="Andreopoulos W.B."/>
            <person name="Clum A."/>
            <person name="Lindquist E."/>
            <person name="Daum C."/>
            <person name="Ramamoorthy G.K."/>
            <person name="Gryganskyi A."/>
            <person name="Culley D."/>
            <person name="Magnuson J.K."/>
            <person name="James T.Y."/>
            <person name="O'Malley M.A."/>
            <person name="Stajich J.E."/>
            <person name="Spatafora J.W."/>
            <person name="Visel A."/>
            <person name="Grigoriev I.V."/>
        </authorList>
    </citation>
    <scope>NUCLEOTIDE SEQUENCE [LARGE SCALE GENOMIC DNA]</scope>
    <source>
        <strain evidence="7 8">JEL800</strain>
    </source>
</reference>
<evidence type="ECO:0000256" key="3">
    <source>
        <dbReference type="ARBA" id="ARBA00023054"/>
    </source>
</evidence>
<organism evidence="7 8">
    <name type="scientific">Rhizoclosmatium globosum</name>
    <dbReference type="NCBI Taxonomy" id="329046"/>
    <lineage>
        <taxon>Eukaryota</taxon>
        <taxon>Fungi</taxon>
        <taxon>Fungi incertae sedis</taxon>
        <taxon>Chytridiomycota</taxon>
        <taxon>Chytridiomycota incertae sedis</taxon>
        <taxon>Chytridiomycetes</taxon>
        <taxon>Chytridiales</taxon>
        <taxon>Chytriomycetaceae</taxon>
        <taxon>Rhizoclosmatium</taxon>
    </lineage>
</organism>
<comment type="similarity">
    <text evidence="1">Belongs to the SMC family. SMC5 subfamily.</text>
</comment>
<evidence type="ECO:0000313" key="8">
    <source>
        <dbReference type="Proteomes" id="UP000193642"/>
    </source>
</evidence>
<gene>
    <name evidence="7" type="ORF">BCR33DRAFT_736653</name>
</gene>
<dbReference type="PANTHER" id="PTHR45916">
    <property type="entry name" value="STRUCTURAL MAINTENANCE OF CHROMOSOMES PROTEIN 5"/>
    <property type="match status" value="1"/>
</dbReference>
<keyword evidence="8" id="KW-1185">Reference proteome</keyword>
<evidence type="ECO:0000256" key="4">
    <source>
        <dbReference type="SAM" id="Coils"/>
    </source>
</evidence>
<dbReference type="Proteomes" id="UP000193642">
    <property type="component" value="Unassembled WGS sequence"/>
</dbReference>
<dbReference type="GO" id="GO:0030915">
    <property type="term" value="C:Smc5-Smc6 complex"/>
    <property type="evidence" value="ECO:0007669"/>
    <property type="project" value="TreeGrafter"/>
</dbReference>
<evidence type="ECO:0000259" key="6">
    <source>
        <dbReference type="Pfam" id="PF13476"/>
    </source>
</evidence>
<feature type="coiled-coil region" evidence="4">
    <location>
        <begin position="244"/>
        <end position="405"/>
    </location>
</feature>
<feature type="domain" description="Rad50/SbcC-type AAA" evidence="6">
    <location>
        <begin position="54"/>
        <end position="305"/>
    </location>
</feature>
<comment type="caution">
    <text evidence="7">The sequence shown here is derived from an EMBL/GenBank/DDBJ whole genome shotgun (WGS) entry which is preliminary data.</text>
</comment>
<feature type="coiled-coil region" evidence="4">
    <location>
        <begin position="701"/>
        <end position="735"/>
    </location>
</feature>
<dbReference type="STRING" id="329046.A0A1Y2CI12"/>
<dbReference type="OrthoDB" id="10254973at2759"/>
<dbReference type="GO" id="GO:0005634">
    <property type="term" value="C:nucleus"/>
    <property type="evidence" value="ECO:0007669"/>
    <property type="project" value="TreeGrafter"/>
</dbReference>